<comment type="caution">
    <text evidence="1">The sequence shown here is derived from an EMBL/GenBank/DDBJ whole genome shotgun (WGS) entry which is preliminary data.</text>
</comment>
<keyword evidence="2" id="KW-1185">Reference proteome</keyword>
<accession>A0ACB8RBL1</accession>
<reference evidence="1" key="2">
    <citation type="journal article" date="2022" name="New Phytol.">
        <title>Evolutionary transition to the ectomycorrhizal habit in the genomes of a hyperdiverse lineage of mushroom-forming fungi.</title>
        <authorList>
            <person name="Looney B."/>
            <person name="Miyauchi S."/>
            <person name="Morin E."/>
            <person name="Drula E."/>
            <person name="Courty P.E."/>
            <person name="Kohler A."/>
            <person name="Kuo A."/>
            <person name="LaButti K."/>
            <person name="Pangilinan J."/>
            <person name="Lipzen A."/>
            <person name="Riley R."/>
            <person name="Andreopoulos W."/>
            <person name="He G."/>
            <person name="Johnson J."/>
            <person name="Nolan M."/>
            <person name="Tritt A."/>
            <person name="Barry K.W."/>
            <person name="Grigoriev I.V."/>
            <person name="Nagy L.G."/>
            <person name="Hibbett D."/>
            <person name="Henrissat B."/>
            <person name="Matheny P.B."/>
            <person name="Labbe J."/>
            <person name="Martin F.M."/>
        </authorList>
    </citation>
    <scope>NUCLEOTIDE SEQUENCE</scope>
    <source>
        <strain evidence="1">FP105234-sp</strain>
    </source>
</reference>
<name>A0ACB8RBL1_9AGAM</name>
<proteinExistence type="predicted"/>
<feature type="non-terminal residue" evidence="1">
    <location>
        <position position="57"/>
    </location>
</feature>
<gene>
    <name evidence="1" type="ORF">FA95DRAFT_1501578</name>
</gene>
<protein>
    <submittedName>
        <fullName evidence="1">Uncharacterized protein</fullName>
    </submittedName>
</protein>
<organism evidence="1 2">
    <name type="scientific">Auriscalpium vulgare</name>
    <dbReference type="NCBI Taxonomy" id="40419"/>
    <lineage>
        <taxon>Eukaryota</taxon>
        <taxon>Fungi</taxon>
        <taxon>Dikarya</taxon>
        <taxon>Basidiomycota</taxon>
        <taxon>Agaricomycotina</taxon>
        <taxon>Agaricomycetes</taxon>
        <taxon>Russulales</taxon>
        <taxon>Auriscalpiaceae</taxon>
        <taxon>Auriscalpium</taxon>
    </lineage>
</organism>
<evidence type="ECO:0000313" key="2">
    <source>
        <dbReference type="Proteomes" id="UP000814033"/>
    </source>
</evidence>
<reference evidence="1" key="1">
    <citation type="submission" date="2021-02" db="EMBL/GenBank/DDBJ databases">
        <authorList>
            <consortium name="DOE Joint Genome Institute"/>
            <person name="Ahrendt S."/>
            <person name="Looney B.P."/>
            <person name="Miyauchi S."/>
            <person name="Morin E."/>
            <person name="Drula E."/>
            <person name="Courty P.E."/>
            <person name="Chicoki N."/>
            <person name="Fauchery L."/>
            <person name="Kohler A."/>
            <person name="Kuo A."/>
            <person name="Labutti K."/>
            <person name="Pangilinan J."/>
            <person name="Lipzen A."/>
            <person name="Riley R."/>
            <person name="Andreopoulos W."/>
            <person name="He G."/>
            <person name="Johnson J."/>
            <person name="Barry K.W."/>
            <person name="Grigoriev I.V."/>
            <person name="Nagy L."/>
            <person name="Hibbett D."/>
            <person name="Henrissat B."/>
            <person name="Matheny P.B."/>
            <person name="Labbe J."/>
            <person name="Martin F."/>
        </authorList>
    </citation>
    <scope>NUCLEOTIDE SEQUENCE</scope>
    <source>
        <strain evidence="1">FP105234-sp</strain>
    </source>
</reference>
<dbReference type="EMBL" id="MU276127">
    <property type="protein sequence ID" value="KAI0041360.1"/>
    <property type="molecule type" value="Genomic_DNA"/>
</dbReference>
<sequence length="57" mass="6579">MPNAMYHWDGDSLTLENRALRPIAPGEEVTLSYVHACARYDERRSDLQQRYGFTCAC</sequence>
<evidence type="ECO:0000313" key="1">
    <source>
        <dbReference type="EMBL" id="KAI0041360.1"/>
    </source>
</evidence>
<dbReference type="Proteomes" id="UP000814033">
    <property type="component" value="Unassembled WGS sequence"/>
</dbReference>